<evidence type="ECO:0000313" key="1">
    <source>
        <dbReference type="EMBL" id="VVC28835.1"/>
    </source>
</evidence>
<dbReference type="Proteomes" id="UP000325440">
    <property type="component" value="Unassembled WGS sequence"/>
</dbReference>
<gene>
    <name evidence="1" type="ORF">CINCED_3A018967</name>
</gene>
<dbReference type="EMBL" id="CABPRJ010000484">
    <property type="protein sequence ID" value="VVC28835.1"/>
    <property type="molecule type" value="Genomic_DNA"/>
</dbReference>
<accession>A0A5E4M9F9</accession>
<organism evidence="1 2">
    <name type="scientific">Cinara cedri</name>
    <dbReference type="NCBI Taxonomy" id="506608"/>
    <lineage>
        <taxon>Eukaryota</taxon>
        <taxon>Metazoa</taxon>
        <taxon>Ecdysozoa</taxon>
        <taxon>Arthropoda</taxon>
        <taxon>Hexapoda</taxon>
        <taxon>Insecta</taxon>
        <taxon>Pterygota</taxon>
        <taxon>Neoptera</taxon>
        <taxon>Paraneoptera</taxon>
        <taxon>Hemiptera</taxon>
        <taxon>Sternorrhyncha</taxon>
        <taxon>Aphidomorpha</taxon>
        <taxon>Aphidoidea</taxon>
        <taxon>Aphididae</taxon>
        <taxon>Lachninae</taxon>
        <taxon>Cinara</taxon>
    </lineage>
</organism>
<protein>
    <submittedName>
        <fullName evidence="1">Uncharacterized protein</fullName>
    </submittedName>
</protein>
<proteinExistence type="predicted"/>
<name>A0A5E4M9F9_9HEMI</name>
<evidence type="ECO:0000313" key="2">
    <source>
        <dbReference type="Proteomes" id="UP000325440"/>
    </source>
</evidence>
<sequence>MNKISSCNVLPAVSPKRNPERELFKSSNIKSYNSVHQKFLVKLIEKKEK</sequence>
<keyword evidence="2" id="KW-1185">Reference proteome</keyword>
<dbReference type="AlphaFoldDB" id="A0A5E4M9F9"/>
<reference evidence="1 2" key="1">
    <citation type="submission" date="2019-08" db="EMBL/GenBank/DDBJ databases">
        <authorList>
            <person name="Alioto T."/>
            <person name="Alioto T."/>
            <person name="Gomez Garrido J."/>
        </authorList>
    </citation>
    <scope>NUCLEOTIDE SEQUENCE [LARGE SCALE GENOMIC DNA]</scope>
</reference>